<dbReference type="InterPro" id="IPR046341">
    <property type="entry name" value="SET_dom_sf"/>
</dbReference>
<dbReference type="InterPro" id="IPR044413">
    <property type="entry name" value="PRDM1_PR-SET"/>
</dbReference>
<feature type="domain" description="SET" evidence="25">
    <location>
        <begin position="54"/>
        <end position="193"/>
    </location>
</feature>
<dbReference type="GO" id="GO:0000978">
    <property type="term" value="F:RNA polymerase II cis-regulatory region sequence-specific DNA binding"/>
    <property type="evidence" value="ECO:0007669"/>
    <property type="project" value="TreeGrafter"/>
</dbReference>
<dbReference type="FunFam" id="2.170.270.10:FF:000019">
    <property type="entry name" value="PR domain zinc finger protein 1"/>
    <property type="match status" value="1"/>
</dbReference>
<dbReference type="InterPro" id="IPR013087">
    <property type="entry name" value="Znf_C2H2_type"/>
</dbReference>
<evidence type="ECO:0000256" key="19">
    <source>
        <dbReference type="ARBA" id="ARBA00067594"/>
    </source>
</evidence>
<keyword evidence="9" id="KW-0677">Repeat</keyword>
<dbReference type="SMART" id="SM00317">
    <property type="entry name" value="SET"/>
    <property type="match status" value="1"/>
</dbReference>
<feature type="region of interest" description="Disordered" evidence="23">
    <location>
        <begin position="532"/>
        <end position="587"/>
    </location>
</feature>
<evidence type="ECO:0000313" key="27">
    <source>
        <dbReference type="Proteomes" id="UP000759131"/>
    </source>
</evidence>
<feature type="region of interest" description="Disordered" evidence="23">
    <location>
        <begin position="231"/>
        <end position="267"/>
    </location>
</feature>
<dbReference type="Pfam" id="PF21549">
    <property type="entry name" value="PRDM2_PR"/>
    <property type="match status" value="1"/>
</dbReference>
<feature type="compositionally biased region" description="Basic and acidic residues" evidence="23">
    <location>
        <begin position="283"/>
        <end position="298"/>
    </location>
</feature>
<evidence type="ECO:0000256" key="9">
    <source>
        <dbReference type="ARBA" id="ARBA00022737"/>
    </source>
</evidence>
<keyword evidence="10 22" id="KW-0863">Zinc-finger</keyword>
<feature type="compositionally biased region" description="Basic residues" evidence="23">
    <location>
        <begin position="535"/>
        <end position="547"/>
    </location>
</feature>
<evidence type="ECO:0000256" key="6">
    <source>
        <dbReference type="ARBA" id="ARBA00022679"/>
    </source>
</evidence>
<keyword evidence="17" id="KW-0539">Nucleus</keyword>
<dbReference type="GO" id="GO:0002250">
    <property type="term" value="P:adaptive immune response"/>
    <property type="evidence" value="ECO:0007669"/>
    <property type="project" value="UniProtKB-KW"/>
</dbReference>
<dbReference type="EMBL" id="CAJPIZ010005064">
    <property type="protein sequence ID" value="CAG2108232.1"/>
    <property type="molecule type" value="Genomic_DNA"/>
</dbReference>
<dbReference type="GO" id="GO:0032259">
    <property type="term" value="P:methylation"/>
    <property type="evidence" value="ECO:0007669"/>
    <property type="project" value="UniProtKB-KW"/>
</dbReference>
<evidence type="ECO:0000256" key="23">
    <source>
        <dbReference type="SAM" id="MobiDB-lite"/>
    </source>
</evidence>
<feature type="region of interest" description="Disordered" evidence="23">
    <location>
        <begin position="373"/>
        <end position="462"/>
    </location>
</feature>
<keyword evidence="14" id="KW-0238">DNA-binding</keyword>
<keyword evidence="13" id="KW-0805">Transcription regulation</keyword>
<dbReference type="InterPro" id="IPR050331">
    <property type="entry name" value="Zinc_finger"/>
</dbReference>
<keyword evidence="11" id="KW-0862">Zinc</keyword>
<feature type="region of interest" description="Disordered" evidence="23">
    <location>
        <begin position="1014"/>
        <end position="1052"/>
    </location>
</feature>
<comment type="subunit">
    <text evidence="18">Interacts with PRMT5. Interacts with FBXO10. Interacts with FBXO11. Interacts with multiple nuclear sumoylation E3 ligases, including CBX4, PIAS1, PIAS2, PIAS3, PIAS4, PML and RNF4, but not RANBP2. Interacts with LDB1, SMARCD3 and SMARCC1. Interacts with EEIG1; following TNFSF11/RANKL stimulation in bone marrow-derived macrophages, the interaction promotes the binding of PRDM1/BLIMP1 to the gene promoter of IRF8.</text>
</comment>
<dbReference type="InterPro" id="IPR036236">
    <property type="entry name" value="Znf_C2H2_sf"/>
</dbReference>
<evidence type="ECO:0000256" key="8">
    <source>
        <dbReference type="ARBA" id="ARBA00022723"/>
    </source>
</evidence>
<evidence type="ECO:0000256" key="7">
    <source>
        <dbReference type="ARBA" id="ARBA00022691"/>
    </source>
</evidence>
<evidence type="ECO:0000256" key="16">
    <source>
        <dbReference type="ARBA" id="ARBA00023163"/>
    </source>
</evidence>
<keyword evidence="16" id="KW-0804">Transcription</keyword>
<keyword evidence="6" id="KW-0808">Transferase</keyword>
<dbReference type="GO" id="GO:0045165">
    <property type="term" value="P:cell fate commitment"/>
    <property type="evidence" value="ECO:0007669"/>
    <property type="project" value="TreeGrafter"/>
</dbReference>
<feature type="domain" description="C2H2-type" evidence="24">
    <location>
        <begin position="893"/>
        <end position="920"/>
    </location>
</feature>
<keyword evidence="15" id="KW-1064">Adaptive immunity</keyword>
<name>A0A7R9Q1F2_9ACAR</name>
<dbReference type="CDD" id="cd19187">
    <property type="entry name" value="PR-SET_PRDM1"/>
    <property type="match status" value="1"/>
</dbReference>
<feature type="region of interest" description="Disordered" evidence="23">
    <location>
        <begin position="279"/>
        <end position="298"/>
    </location>
</feature>
<evidence type="ECO:0000256" key="12">
    <source>
        <dbReference type="ARBA" id="ARBA00022859"/>
    </source>
</evidence>
<evidence type="ECO:0000256" key="17">
    <source>
        <dbReference type="ARBA" id="ARBA00023242"/>
    </source>
</evidence>
<accession>A0A7R9Q1F2</accession>
<sequence length="1052" mass="113866">MDKQFQRMEDVVWDLSSIAEEDFDQLAVYLVPDQPCDDSTHTSASNRAEASLPRNLILKPSQTLSDVLGVWSTDYIPRGTRFGPLVGDIYNKDDVPKDANRKYFWRVYTPAAKSGGDNSSAGTPTGPSAAASGGESYHYIDGFDATKANWMRYVNPAYSNESQNLVACQVKRHIYFYTIKPVLPNQELLVWYCKEFAERLNYPLTGEQMLNRIRQQLSPDTKEYFMAANTRMTPNPEGSTRSDEGYHSNGFHDDHLTPPEDSSDSDIDNYVLDLRAVKTTKKSSSDKEKEKMKASKAEMEDNEFRMVKIKMPKAYHYRTSGSPPNGKRSISADDEDRHLVVANAGLTPKKKQVMIGGGTDLTIADSKHYSVADPSSPTYGASAKFPTEADQSVPESTALKPMTGGPAPPVSHHSPHVSPKSSSESAFSVVPEGMFQRITNGGTTGGQTSPKSSSGAPNGGQSGTGILENLLIQRLHAERVAAAIQIAVTSANGIHSTAYTAANGKYNGMSPPAGALPSVKEPVRVIVDQTQKSGDHHHHNQHNHHNERHMNGQTVVNGHHGSVHSSPRSTHSSSSGGPDSHHNHHHNSRAHMIYPHKKNYGRYANGNHHHNNNGHHPVVEMHSPDSTDKTHSLNVVTSASSGASPPGPGYHPPLGPTAAAAASNYLYVNGMTPLFSPGHFNMYAYSAMTHAAASAGLHPSPGSADSLHGPPGAGHHMNGRQNGAQHFHHPKIPLGIEYPTAHSLLQRSPPGAHDPKSPYASARSNGTPSPPSSIASVSGSGGPYSPNSSNRGYRSLPYPLKKKDGKMHYECNVCYKTFGQLSNLKVHLRTHSGERPFKCGTCSKSFTQLAHLQKHHLVHTGEKPHQCDVCKKRFSSTSNLKTHLRLHSGQKPYACDLCPAKFTQFVHLKLHKRLHTNERPYTCQTCNKKYISASGLRTHWKTTSCQPNTVHIGGGDTIRSALTNGSSAPSVNGNTTAPGGGVDQTSSLNSSTTPVISALIGLATSGGQPVVVKEEHNNSQHMSKSCTTAERERSAAGHNPVNEIKPAPECKV</sequence>
<keyword evidence="2" id="KW-0678">Repressor</keyword>
<feature type="region of interest" description="Disordered" evidence="23">
    <location>
        <begin position="599"/>
        <end position="631"/>
    </location>
</feature>
<feature type="compositionally biased region" description="Low complexity" evidence="23">
    <location>
        <begin position="563"/>
        <end position="578"/>
    </location>
</feature>
<feature type="compositionally biased region" description="Basic and acidic residues" evidence="23">
    <location>
        <begin position="617"/>
        <end position="631"/>
    </location>
</feature>
<gene>
    <name evidence="26" type="ORF">OSB1V03_LOCUS8227</name>
</gene>
<dbReference type="FunFam" id="3.30.160.60:FF:000833">
    <property type="entry name" value="PR domain zinc finger protein"/>
    <property type="match status" value="1"/>
</dbReference>
<evidence type="ECO:0000256" key="22">
    <source>
        <dbReference type="PROSITE-ProRule" id="PRU00042"/>
    </source>
</evidence>
<dbReference type="AlphaFoldDB" id="A0A7R9Q1F2"/>
<feature type="region of interest" description="Disordered" evidence="23">
    <location>
        <begin position="962"/>
        <end position="990"/>
    </location>
</feature>
<feature type="domain" description="C2H2-type" evidence="24">
    <location>
        <begin position="809"/>
        <end position="836"/>
    </location>
</feature>
<feature type="compositionally biased region" description="Polar residues" evidence="23">
    <location>
        <begin position="437"/>
        <end position="456"/>
    </location>
</feature>
<evidence type="ECO:0000256" key="10">
    <source>
        <dbReference type="ARBA" id="ARBA00022771"/>
    </source>
</evidence>
<dbReference type="PANTHER" id="PTHR16515">
    <property type="entry name" value="PR DOMAIN ZINC FINGER PROTEIN"/>
    <property type="match status" value="1"/>
</dbReference>
<dbReference type="GO" id="GO:0045087">
    <property type="term" value="P:innate immune response"/>
    <property type="evidence" value="ECO:0007669"/>
    <property type="project" value="UniProtKB-KW"/>
</dbReference>
<feature type="region of interest" description="Disordered" evidence="23">
    <location>
        <begin position="695"/>
        <end position="730"/>
    </location>
</feature>
<evidence type="ECO:0000256" key="4">
    <source>
        <dbReference type="ARBA" id="ARBA00022588"/>
    </source>
</evidence>
<evidence type="ECO:0000256" key="15">
    <source>
        <dbReference type="ARBA" id="ARBA00023130"/>
    </source>
</evidence>
<protein>
    <recommendedName>
        <fullName evidence="19">PR domain zinc finger protein 1</fullName>
    </recommendedName>
    <alternativeName>
        <fullName evidence="20">Beta-interferon gene positive regulatory domain I-binding factor</fullName>
    </alternativeName>
    <alternativeName>
        <fullName evidence="21">PR domain-containing protein 1</fullName>
    </alternativeName>
</protein>
<feature type="compositionally biased region" description="Polar residues" evidence="23">
    <location>
        <begin position="116"/>
        <end position="126"/>
    </location>
</feature>
<keyword evidence="8" id="KW-0479">Metal-binding</keyword>
<dbReference type="GO" id="GO:0001227">
    <property type="term" value="F:DNA-binding transcription repressor activity, RNA polymerase II-specific"/>
    <property type="evidence" value="ECO:0007669"/>
    <property type="project" value="InterPro"/>
</dbReference>
<evidence type="ECO:0000256" key="13">
    <source>
        <dbReference type="ARBA" id="ARBA00023015"/>
    </source>
</evidence>
<dbReference type="GO" id="GO:0005634">
    <property type="term" value="C:nucleus"/>
    <property type="evidence" value="ECO:0007669"/>
    <property type="project" value="UniProtKB-SubCell"/>
</dbReference>
<dbReference type="GO" id="GO:0008170">
    <property type="term" value="F:N-methyltransferase activity"/>
    <property type="evidence" value="ECO:0007669"/>
    <property type="project" value="UniProtKB-ARBA"/>
</dbReference>
<evidence type="ECO:0000256" key="2">
    <source>
        <dbReference type="ARBA" id="ARBA00022491"/>
    </source>
</evidence>
<dbReference type="Pfam" id="PF00096">
    <property type="entry name" value="zf-C2H2"/>
    <property type="match status" value="4"/>
</dbReference>
<feature type="compositionally biased region" description="Polar residues" evidence="23">
    <location>
        <begin position="1019"/>
        <end position="1028"/>
    </location>
</feature>
<dbReference type="Gene3D" id="3.30.160.60">
    <property type="entry name" value="Classic Zinc Finger"/>
    <property type="match status" value="5"/>
</dbReference>
<dbReference type="PROSITE" id="PS50157">
    <property type="entry name" value="ZINC_FINGER_C2H2_2"/>
    <property type="match status" value="5"/>
</dbReference>
<keyword evidence="4" id="KW-0399">Innate immunity</keyword>
<dbReference type="SUPFAM" id="SSF82199">
    <property type="entry name" value="SET domain"/>
    <property type="match status" value="1"/>
</dbReference>
<dbReference type="GO" id="GO:0008276">
    <property type="term" value="F:protein methyltransferase activity"/>
    <property type="evidence" value="ECO:0007669"/>
    <property type="project" value="UniProtKB-ARBA"/>
</dbReference>
<dbReference type="PROSITE" id="PS00028">
    <property type="entry name" value="ZINC_FINGER_C2H2_1"/>
    <property type="match status" value="4"/>
</dbReference>
<evidence type="ECO:0000256" key="14">
    <source>
        <dbReference type="ARBA" id="ARBA00023125"/>
    </source>
</evidence>
<keyword evidence="5" id="KW-0489">Methyltransferase</keyword>
<organism evidence="26">
    <name type="scientific">Medioppia subpectinata</name>
    <dbReference type="NCBI Taxonomy" id="1979941"/>
    <lineage>
        <taxon>Eukaryota</taxon>
        <taxon>Metazoa</taxon>
        <taxon>Ecdysozoa</taxon>
        <taxon>Arthropoda</taxon>
        <taxon>Chelicerata</taxon>
        <taxon>Arachnida</taxon>
        <taxon>Acari</taxon>
        <taxon>Acariformes</taxon>
        <taxon>Sarcoptiformes</taxon>
        <taxon>Oribatida</taxon>
        <taxon>Brachypylina</taxon>
        <taxon>Oppioidea</taxon>
        <taxon>Oppiidae</taxon>
        <taxon>Medioppia</taxon>
    </lineage>
</organism>
<feature type="compositionally biased region" description="Low complexity" evidence="23">
    <location>
        <begin position="772"/>
        <end position="792"/>
    </location>
</feature>
<evidence type="ECO:0000256" key="11">
    <source>
        <dbReference type="ARBA" id="ARBA00022833"/>
    </source>
</evidence>
<keyword evidence="27" id="KW-1185">Reference proteome</keyword>
<evidence type="ECO:0000256" key="21">
    <source>
        <dbReference type="ARBA" id="ARBA00082169"/>
    </source>
</evidence>
<dbReference type="OrthoDB" id="7327383at2759"/>
<evidence type="ECO:0000256" key="1">
    <source>
        <dbReference type="ARBA" id="ARBA00004123"/>
    </source>
</evidence>
<feature type="region of interest" description="Disordered" evidence="23">
    <location>
        <begin position="113"/>
        <end position="133"/>
    </location>
</feature>
<feature type="compositionally biased region" description="Low complexity" evidence="23">
    <location>
        <begin position="410"/>
        <end position="426"/>
    </location>
</feature>
<evidence type="ECO:0000259" key="25">
    <source>
        <dbReference type="PROSITE" id="PS50280"/>
    </source>
</evidence>
<keyword evidence="7" id="KW-0949">S-adenosyl-L-methionine</keyword>
<dbReference type="EMBL" id="OC859639">
    <property type="protein sequence ID" value="CAD7627802.1"/>
    <property type="molecule type" value="Genomic_DNA"/>
</dbReference>
<feature type="region of interest" description="Disordered" evidence="23">
    <location>
        <begin position="744"/>
        <end position="799"/>
    </location>
</feature>
<dbReference type="SMART" id="SM00355">
    <property type="entry name" value="ZnF_C2H2"/>
    <property type="match status" value="5"/>
</dbReference>
<dbReference type="FunFam" id="3.30.160.60:FF:000132">
    <property type="entry name" value="PR domain zinc finger protein 1"/>
    <property type="match status" value="1"/>
</dbReference>
<dbReference type="GO" id="GO:0008757">
    <property type="term" value="F:S-adenosylmethionine-dependent methyltransferase activity"/>
    <property type="evidence" value="ECO:0007669"/>
    <property type="project" value="UniProtKB-ARBA"/>
</dbReference>
<dbReference type="Gene3D" id="2.170.270.10">
    <property type="entry name" value="SET domain"/>
    <property type="match status" value="1"/>
</dbReference>
<dbReference type="PROSITE" id="PS50280">
    <property type="entry name" value="SET"/>
    <property type="match status" value="1"/>
</dbReference>
<dbReference type="Proteomes" id="UP000759131">
    <property type="component" value="Unassembled WGS sequence"/>
</dbReference>
<reference evidence="26" key="1">
    <citation type="submission" date="2020-11" db="EMBL/GenBank/DDBJ databases">
        <authorList>
            <person name="Tran Van P."/>
        </authorList>
    </citation>
    <scope>NUCLEOTIDE SEQUENCE</scope>
</reference>
<dbReference type="FunFam" id="3.30.160.60:FF:000211">
    <property type="entry name" value="PR domain zinc finger protein 1"/>
    <property type="match status" value="1"/>
</dbReference>
<evidence type="ECO:0000259" key="24">
    <source>
        <dbReference type="PROSITE" id="PS50157"/>
    </source>
</evidence>
<dbReference type="FunFam" id="3.30.160.60:FF:000748">
    <property type="entry name" value="PR domain zinc finger protein"/>
    <property type="match status" value="1"/>
</dbReference>
<feature type="domain" description="C2H2-type" evidence="24">
    <location>
        <begin position="837"/>
        <end position="864"/>
    </location>
</feature>
<dbReference type="GO" id="GO:0008270">
    <property type="term" value="F:zinc ion binding"/>
    <property type="evidence" value="ECO:0007669"/>
    <property type="project" value="UniProtKB-KW"/>
</dbReference>
<evidence type="ECO:0000256" key="5">
    <source>
        <dbReference type="ARBA" id="ARBA00022603"/>
    </source>
</evidence>
<evidence type="ECO:0000256" key="3">
    <source>
        <dbReference type="ARBA" id="ARBA00022499"/>
    </source>
</evidence>
<dbReference type="FunFam" id="3.30.160.60:FF:000262">
    <property type="entry name" value="PR domain zinc finger protein 1"/>
    <property type="match status" value="1"/>
</dbReference>
<feature type="domain" description="C2H2-type" evidence="24">
    <location>
        <begin position="921"/>
        <end position="956"/>
    </location>
</feature>
<proteinExistence type="predicted"/>
<feature type="compositionally biased region" description="Basic and acidic residues" evidence="23">
    <location>
        <begin position="240"/>
        <end position="258"/>
    </location>
</feature>
<dbReference type="SUPFAM" id="SSF57667">
    <property type="entry name" value="beta-beta-alpha zinc fingers"/>
    <property type="match status" value="3"/>
</dbReference>
<dbReference type="InterPro" id="IPR001214">
    <property type="entry name" value="SET_dom"/>
</dbReference>
<comment type="subcellular location">
    <subcellularLocation>
        <location evidence="1">Nucleus</location>
    </subcellularLocation>
</comment>
<dbReference type="PANTHER" id="PTHR16515:SF59">
    <property type="entry name" value="PR DOMAIN ZINC FINGER PROTEIN 1"/>
    <property type="match status" value="1"/>
</dbReference>
<feature type="domain" description="C2H2-type" evidence="24">
    <location>
        <begin position="865"/>
        <end position="892"/>
    </location>
</feature>
<dbReference type="GO" id="GO:0005737">
    <property type="term" value="C:cytoplasm"/>
    <property type="evidence" value="ECO:0007669"/>
    <property type="project" value="TreeGrafter"/>
</dbReference>
<evidence type="ECO:0000256" key="18">
    <source>
        <dbReference type="ARBA" id="ARBA00063130"/>
    </source>
</evidence>
<keyword evidence="3" id="KW-1017">Isopeptide bond</keyword>
<evidence type="ECO:0000313" key="26">
    <source>
        <dbReference type="EMBL" id="CAD7627802.1"/>
    </source>
</evidence>
<keyword evidence="12" id="KW-0391">Immunity</keyword>
<evidence type="ECO:0000256" key="20">
    <source>
        <dbReference type="ARBA" id="ARBA00078797"/>
    </source>
</evidence>